<dbReference type="EMBL" id="FNFK01000073">
    <property type="protein sequence ID" value="SDK83973.1"/>
    <property type="molecule type" value="Genomic_DNA"/>
</dbReference>
<keyword evidence="4" id="KW-1185">Reference proteome</keyword>
<name>A0A1G9F743_9LACT</name>
<organism evidence="3 4">
    <name type="scientific">Alkalibacterium thalassium</name>
    <dbReference type="NCBI Taxonomy" id="426701"/>
    <lineage>
        <taxon>Bacteria</taxon>
        <taxon>Bacillati</taxon>
        <taxon>Bacillota</taxon>
        <taxon>Bacilli</taxon>
        <taxon>Lactobacillales</taxon>
        <taxon>Carnobacteriaceae</taxon>
        <taxon>Alkalibacterium</taxon>
    </lineage>
</organism>
<dbReference type="AlphaFoldDB" id="A0A1G9F743"/>
<protein>
    <recommendedName>
        <fullName evidence="5">DNA primase</fullName>
    </recommendedName>
</protein>
<dbReference type="RefSeq" id="WP_091268738.1">
    <property type="nucleotide sequence ID" value="NZ_FNFK01000073.1"/>
</dbReference>
<evidence type="ECO:0000256" key="2">
    <source>
        <dbReference type="SAM" id="SignalP"/>
    </source>
</evidence>
<sequence length="62" mass="6553">MKNLAKFTALSLTAGLLLGACADGEDMEKDFPGVEDPATEDEVEDDGMDDGVDGDLDEDTDE</sequence>
<evidence type="ECO:0000256" key="1">
    <source>
        <dbReference type="SAM" id="MobiDB-lite"/>
    </source>
</evidence>
<dbReference type="PROSITE" id="PS51257">
    <property type="entry name" value="PROKAR_LIPOPROTEIN"/>
    <property type="match status" value="1"/>
</dbReference>
<proteinExistence type="predicted"/>
<dbReference type="STRING" id="426701.SAMN04488098_10731"/>
<evidence type="ECO:0000313" key="4">
    <source>
        <dbReference type="Proteomes" id="UP000199433"/>
    </source>
</evidence>
<accession>A0A1G9F743</accession>
<feature type="region of interest" description="Disordered" evidence="1">
    <location>
        <begin position="24"/>
        <end position="62"/>
    </location>
</feature>
<feature type="compositionally biased region" description="Acidic residues" evidence="1">
    <location>
        <begin position="37"/>
        <end position="62"/>
    </location>
</feature>
<dbReference type="Proteomes" id="UP000199433">
    <property type="component" value="Unassembled WGS sequence"/>
</dbReference>
<feature type="chain" id="PRO_5011713027" description="DNA primase" evidence="2">
    <location>
        <begin position="23"/>
        <end position="62"/>
    </location>
</feature>
<keyword evidence="2" id="KW-0732">Signal</keyword>
<gene>
    <name evidence="3" type="ORF">SAMN04488098_10731</name>
</gene>
<feature type="signal peptide" evidence="2">
    <location>
        <begin position="1"/>
        <end position="22"/>
    </location>
</feature>
<reference evidence="4" key="1">
    <citation type="submission" date="2016-10" db="EMBL/GenBank/DDBJ databases">
        <authorList>
            <person name="Varghese N."/>
            <person name="Submissions S."/>
        </authorList>
    </citation>
    <scope>NUCLEOTIDE SEQUENCE [LARGE SCALE GENOMIC DNA]</scope>
    <source>
        <strain evidence="4">DSM 19181</strain>
    </source>
</reference>
<evidence type="ECO:0000313" key="3">
    <source>
        <dbReference type="EMBL" id="SDK83973.1"/>
    </source>
</evidence>
<evidence type="ECO:0008006" key="5">
    <source>
        <dbReference type="Google" id="ProtNLM"/>
    </source>
</evidence>